<dbReference type="GO" id="GO:0003700">
    <property type="term" value="F:DNA-binding transcription factor activity"/>
    <property type="evidence" value="ECO:0007669"/>
    <property type="project" value="InterPro"/>
</dbReference>
<dbReference type="InterPro" id="IPR036388">
    <property type="entry name" value="WH-like_DNA-bd_sf"/>
</dbReference>
<reference evidence="5 6" key="1">
    <citation type="submission" date="2017-03" db="EMBL/GenBank/DDBJ databases">
        <title>Foreign affairs: Plasmid Transfer between Roseobacters and Rhizobia.</title>
        <authorList>
            <person name="Bartling P."/>
            <person name="Bunk B."/>
            <person name="Overmann J."/>
            <person name="Brinkmann H."/>
            <person name="Petersen J."/>
        </authorList>
    </citation>
    <scope>NUCLEOTIDE SEQUENCE [LARGE SCALE GENOMIC DNA]</scope>
    <source>
        <strain evidence="5 6">MACL11</strain>
        <plasmid evidence="6">Plasmid pmm170</plasmid>
    </source>
</reference>
<dbReference type="PANTHER" id="PTHR43537:SF5">
    <property type="entry name" value="UXU OPERON TRANSCRIPTIONAL REGULATOR"/>
    <property type="match status" value="1"/>
</dbReference>
<dbReference type="GO" id="GO:0003677">
    <property type="term" value="F:DNA binding"/>
    <property type="evidence" value="ECO:0007669"/>
    <property type="project" value="UniProtKB-KW"/>
</dbReference>
<accession>A0A1U9ZA00</accession>
<dbReference type="KEGG" id="mmed:Mame_05240"/>
<evidence type="ECO:0000259" key="4">
    <source>
        <dbReference type="PROSITE" id="PS50949"/>
    </source>
</evidence>
<dbReference type="InterPro" id="IPR036390">
    <property type="entry name" value="WH_DNA-bd_sf"/>
</dbReference>
<dbReference type="PROSITE" id="PS50949">
    <property type="entry name" value="HTH_GNTR"/>
    <property type="match status" value="1"/>
</dbReference>
<evidence type="ECO:0000313" key="6">
    <source>
        <dbReference type="Proteomes" id="UP000191135"/>
    </source>
</evidence>
<dbReference type="Gene3D" id="1.20.120.530">
    <property type="entry name" value="GntR ligand-binding domain-like"/>
    <property type="match status" value="1"/>
</dbReference>
<evidence type="ECO:0000256" key="3">
    <source>
        <dbReference type="ARBA" id="ARBA00023163"/>
    </source>
</evidence>
<dbReference type="Proteomes" id="UP000191135">
    <property type="component" value="Plasmid pMM170"/>
</dbReference>
<keyword evidence="1" id="KW-0805">Transcription regulation</keyword>
<dbReference type="Pfam" id="PF00392">
    <property type="entry name" value="GntR"/>
    <property type="match status" value="1"/>
</dbReference>
<evidence type="ECO:0000313" key="5">
    <source>
        <dbReference type="EMBL" id="AQZ54531.1"/>
    </source>
</evidence>
<dbReference type="InterPro" id="IPR008920">
    <property type="entry name" value="TF_FadR/GntR_C"/>
</dbReference>
<dbReference type="Pfam" id="PF07729">
    <property type="entry name" value="FCD"/>
    <property type="match status" value="1"/>
</dbReference>
<keyword evidence="3" id="KW-0804">Transcription</keyword>
<proteinExistence type="predicted"/>
<dbReference type="PANTHER" id="PTHR43537">
    <property type="entry name" value="TRANSCRIPTIONAL REGULATOR, GNTR FAMILY"/>
    <property type="match status" value="1"/>
</dbReference>
<dbReference type="SMART" id="SM00895">
    <property type="entry name" value="FCD"/>
    <property type="match status" value="1"/>
</dbReference>
<dbReference type="InterPro" id="IPR000524">
    <property type="entry name" value="Tscrpt_reg_HTH_GntR"/>
</dbReference>
<dbReference type="eggNOG" id="COG2186">
    <property type="taxonomic scope" value="Bacteria"/>
</dbReference>
<evidence type="ECO:0000256" key="2">
    <source>
        <dbReference type="ARBA" id="ARBA00023125"/>
    </source>
</evidence>
<keyword evidence="5" id="KW-0614">Plasmid</keyword>
<dbReference type="AlphaFoldDB" id="A0A1U9ZA00"/>
<name>A0A1U9ZA00_9HYPH</name>
<evidence type="ECO:0000256" key="1">
    <source>
        <dbReference type="ARBA" id="ARBA00023015"/>
    </source>
</evidence>
<dbReference type="InterPro" id="IPR011711">
    <property type="entry name" value="GntR_C"/>
</dbReference>
<gene>
    <name evidence="5" type="primary">lutR_5</name>
    <name evidence="5" type="ORF">Mame_05240</name>
</gene>
<dbReference type="Gene3D" id="1.10.10.10">
    <property type="entry name" value="Winged helix-like DNA-binding domain superfamily/Winged helix DNA-binding domain"/>
    <property type="match status" value="1"/>
</dbReference>
<feature type="domain" description="HTH gntR-type" evidence="4">
    <location>
        <begin position="1"/>
        <end position="35"/>
    </location>
</feature>
<dbReference type="EMBL" id="CP020333">
    <property type="protein sequence ID" value="AQZ54531.1"/>
    <property type="molecule type" value="Genomic_DNA"/>
</dbReference>
<keyword evidence="2" id="KW-0238">DNA-binding</keyword>
<geneLocation type="plasmid" evidence="6">
    <name>pmm170</name>
</geneLocation>
<protein>
    <submittedName>
        <fullName evidence="5">L-lactate utilization operon repressor</fullName>
    </submittedName>
</protein>
<keyword evidence="6" id="KW-1185">Reference proteome</keyword>
<sequence>MYNVSRPIVREALQNLQNDGLINARRGSGTFVLRLPPREIAHYTDDARFAQYMRAYEVRQCLESEIARLAALRITQSRLRRLHQVLEQMEVALRTGEGALEADFEFHMEIARASENDLFEKQMMLLKPDMLGTMRIASTITGTRSEERKNKVLKEHRDIYDAISTGDGELAKLYMKYHLVSVRHRIIDQGN</sequence>
<dbReference type="SUPFAM" id="SSF46785">
    <property type="entry name" value="Winged helix' DNA-binding domain"/>
    <property type="match status" value="1"/>
</dbReference>
<organism evidence="5 6">
    <name type="scientific">Martelella mediterranea DSM 17316</name>
    <dbReference type="NCBI Taxonomy" id="1122214"/>
    <lineage>
        <taxon>Bacteria</taxon>
        <taxon>Pseudomonadati</taxon>
        <taxon>Pseudomonadota</taxon>
        <taxon>Alphaproteobacteria</taxon>
        <taxon>Hyphomicrobiales</taxon>
        <taxon>Aurantimonadaceae</taxon>
        <taxon>Martelella</taxon>
    </lineage>
</organism>
<dbReference type="SUPFAM" id="SSF48008">
    <property type="entry name" value="GntR ligand-binding domain-like"/>
    <property type="match status" value="1"/>
</dbReference>